<evidence type="ECO:0000256" key="2">
    <source>
        <dbReference type="ARBA" id="ARBA00022692"/>
    </source>
</evidence>
<dbReference type="Proteomes" id="UP000007963">
    <property type="component" value="Unassembled WGS sequence"/>
</dbReference>
<keyword evidence="4 6" id="KW-0472">Membrane</keyword>
<evidence type="ECO:0000313" key="8">
    <source>
        <dbReference type="EMBL" id="EAU31933.1"/>
    </source>
</evidence>
<feature type="transmembrane region" description="Helical" evidence="6">
    <location>
        <begin position="12"/>
        <end position="33"/>
    </location>
</feature>
<name>Q0CF63_ASPTN</name>
<proteinExistence type="inferred from homology"/>
<dbReference type="GeneID" id="4322843"/>
<feature type="transmembrane region" description="Helical" evidence="6">
    <location>
        <begin position="199"/>
        <end position="218"/>
    </location>
</feature>
<dbReference type="GO" id="GO:0016020">
    <property type="term" value="C:membrane"/>
    <property type="evidence" value="ECO:0007669"/>
    <property type="project" value="UniProtKB-SubCell"/>
</dbReference>
<dbReference type="HOGENOM" id="CLU_028200_0_0_1"/>
<keyword evidence="2 6" id="KW-0812">Transmembrane</keyword>
<accession>Q0CF63</accession>
<evidence type="ECO:0000256" key="1">
    <source>
        <dbReference type="ARBA" id="ARBA00004141"/>
    </source>
</evidence>
<organism evidence="8 9">
    <name type="scientific">Aspergillus terreus (strain NIH 2624 / FGSC A1156)</name>
    <dbReference type="NCBI Taxonomy" id="341663"/>
    <lineage>
        <taxon>Eukaryota</taxon>
        <taxon>Fungi</taxon>
        <taxon>Dikarya</taxon>
        <taxon>Ascomycota</taxon>
        <taxon>Pezizomycotina</taxon>
        <taxon>Eurotiomycetes</taxon>
        <taxon>Eurotiomycetidae</taxon>
        <taxon>Eurotiales</taxon>
        <taxon>Aspergillaceae</taxon>
        <taxon>Aspergillus</taxon>
        <taxon>Aspergillus subgen. Circumdati</taxon>
    </lineage>
</organism>
<evidence type="ECO:0000256" key="3">
    <source>
        <dbReference type="ARBA" id="ARBA00022989"/>
    </source>
</evidence>
<comment type="similarity">
    <text evidence="5">Belongs to the SAT4 family.</text>
</comment>
<dbReference type="PANTHER" id="PTHR33048">
    <property type="entry name" value="PTH11-LIKE INTEGRAL MEMBRANE PROTEIN (AFU_ORTHOLOGUE AFUA_5G11245)"/>
    <property type="match status" value="1"/>
</dbReference>
<gene>
    <name evidence="8" type="ORF">ATEG_07671</name>
</gene>
<dbReference type="PANTHER" id="PTHR33048:SF47">
    <property type="entry name" value="INTEGRAL MEMBRANE PROTEIN-RELATED"/>
    <property type="match status" value="1"/>
</dbReference>
<reference evidence="9" key="1">
    <citation type="submission" date="2005-09" db="EMBL/GenBank/DDBJ databases">
        <title>Annotation of the Aspergillus terreus NIH2624 genome.</title>
        <authorList>
            <person name="Birren B.W."/>
            <person name="Lander E.S."/>
            <person name="Galagan J.E."/>
            <person name="Nusbaum C."/>
            <person name="Devon K."/>
            <person name="Henn M."/>
            <person name="Ma L.-J."/>
            <person name="Jaffe D.B."/>
            <person name="Butler J."/>
            <person name="Alvarez P."/>
            <person name="Gnerre S."/>
            <person name="Grabherr M."/>
            <person name="Kleber M."/>
            <person name="Mauceli E.W."/>
            <person name="Brockman W."/>
            <person name="Rounsley S."/>
            <person name="Young S.K."/>
            <person name="LaButti K."/>
            <person name="Pushparaj V."/>
            <person name="DeCaprio D."/>
            <person name="Crawford M."/>
            <person name="Koehrsen M."/>
            <person name="Engels R."/>
            <person name="Montgomery P."/>
            <person name="Pearson M."/>
            <person name="Howarth C."/>
            <person name="Larson L."/>
            <person name="Luoma S."/>
            <person name="White J."/>
            <person name="Alvarado L."/>
            <person name="Kodira C.D."/>
            <person name="Zeng Q."/>
            <person name="Oleary S."/>
            <person name="Yandava C."/>
            <person name="Denning D.W."/>
            <person name="Nierman W.C."/>
            <person name="Milne T."/>
            <person name="Madden K."/>
        </authorList>
    </citation>
    <scope>NUCLEOTIDE SEQUENCE [LARGE SCALE GENOMIC DNA]</scope>
    <source>
        <strain evidence="9">NIH 2624 / FGSC A1156</strain>
    </source>
</reference>
<dbReference type="AlphaFoldDB" id="Q0CF63"/>
<evidence type="ECO:0000313" key="9">
    <source>
        <dbReference type="Proteomes" id="UP000007963"/>
    </source>
</evidence>
<dbReference type="RefSeq" id="XP_001216292.1">
    <property type="nucleotide sequence ID" value="XM_001216292.1"/>
</dbReference>
<dbReference type="OMA" id="KGYMWSI"/>
<feature type="transmembrane region" description="Helical" evidence="6">
    <location>
        <begin position="89"/>
        <end position="111"/>
    </location>
</feature>
<dbReference type="EMBL" id="CH476604">
    <property type="protein sequence ID" value="EAU31933.1"/>
    <property type="molecule type" value="Genomic_DNA"/>
</dbReference>
<sequence length="387" mass="43954">MINLNEDFGPTLWVVNSIFIVLATFAVFGRFAARRLRKMPLGADDWMICVALFWDWVLYGIFIGCRMNGLGKHRAALPPEKVAIFAELLYFFQIFYVLAPPSVKLSLLFLYRRIFEHSRFLRLVYGVVGLIVVWAIIMTFLSIFNCKPISAFWTTKGTCLDFRQFAIGYAIVNIITDFAVWLMPIPSVWKIQLPQAQKIALSLIFAIGLLYVSLPLPYKPGSKWNWQTSRALTGSIPNIYSDCAAAIARLILSMLVLGEYDTTWLYAKGYMWSIIEVSTGIVCTCLPTMRIFLKAAFGGRFARLFGLSSGKARQQRPSTTPWSRTDECYNETGETRIIKLSSSGHRTELTDSNSHDPEWDAMSQRILVTNEVNIEMQPVKKTAVMKI</sequence>
<evidence type="ECO:0000256" key="6">
    <source>
        <dbReference type="SAM" id="Phobius"/>
    </source>
</evidence>
<feature type="transmembrane region" description="Helical" evidence="6">
    <location>
        <begin position="123"/>
        <end position="144"/>
    </location>
</feature>
<feature type="domain" description="Rhodopsin" evidence="7">
    <location>
        <begin position="30"/>
        <end position="294"/>
    </location>
</feature>
<dbReference type="Pfam" id="PF20684">
    <property type="entry name" value="Fung_rhodopsin"/>
    <property type="match status" value="1"/>
</dbReference>
<comment type="subcellular location">
    <subcellularLocation>
        <location evidence="1">Membrane</location>
        <topology evidence="1">Multi-pass membrane protein</topology>
    </subcellularLocation>
</comment>
<evidence type="ECO:0000256" key="5">
    <source>
        <dbReference type="ARBA" id="ARBA00038359"/>
    </source>
</evidence>
<evidence type="ECO:0000259" key="7">
    <source>
        <dbReference type="Pfam" id="PF20684"/>
    </source>
</evidence>
<protein>
    <recommendedName>
        <fullName evidence="7">Rhodopsin domain-containing protein</fullName>
    </recommendedName>
</protein>
<feature type="transmembrane region" description="Helical" evidence="6">
    <location>
        <begin position="45"/>
        <end position="69"/>
    </location>
</feature>
<keyword evidence="3 6" id="KW-1133">Transmembrane helix</keyword>
<dbReference type="OrthoDB" id="444631at2759"/>
<dbReference type="VEuPathDB" id="FungiDB:ATEG_07671"/>
<evidence type="ECO:0000256" key="4">
    <source>
        <dbReference type="ARBA" id="ARBA00023136"/>
    </source>
</evidence>
<dbReference type="eggNOG" id="ENOG502SIYQ">
    <property type="taxonomic scope" value="Eukaryota"/>
</dbReference>
<dbReference type="InterPro" id="IPR049326">
    <property type="entry name" value="Rhodopsin_dom_fungi"/>
</dbReference>
<dbReference type="InterPro" id="IPR052337">
    <property type="entry name" value="SAT4-like"/>
</dbReference>
<feature type="transmembrane region" description="Helical" evidence="6">
    <location>
        <begin position="270"/>
        <end position="293"/>
    </location>
</feature>